<dbReference type="InterPro" id="IPR024679">
    <property type="entry name" value="Ipi1_N"/>
</dbReference>
<dbReference type="AlphaFoldDB" id="A0A8J2HEY3"/>
<evidence type="ECO:0000313" key="5">
    <source>
        <dbReference type="EMBL" id="CAG5092686.1"/>
    </source>
</evidence>
<reference evidence="5" key="1">
    <citation type="submission" date="2021-04" db="EMBL/GenBank/DDBJ databases">
        <authorList>
            <person name="Chebbi M.A.C M."/>
        </authorList>
    </citation>
    <scope>NUCLEOTIDE SEQUENCE</scope>
</reference>
<dbReference type="PANTHER" id="PTHR16056">
    <property type="entry name" value="REGULATOR OF MICROTUBULE DYNAMICS PROTEIN"/>
    <property type="match status" value="1"/>
</dbReference>
<dbReference type="Pfam" id="PF12333">
    <property type="entry name" value="Ipi1_N"/>
    <property type="match status" value="1"/>
</dbReference>
<dbReference type="GO" id="GO:0071339">
    <property type="term" value="C:MLL1 complex"/>
    <property type="evidence" value="ECO:0007669"/>
    <property type="project" value="TreeGrafter"/>
</dbReference>
<keyword evidence="3" id="KW-0539">Nucleus</keyword>
<dbReference type="EMBL" id="CAJNRD030001120">
    <property type="protein sequence ID" value="CAG5092686.1"/>
    <property type="molecule type" value="Genomic_DNA"/>
</dbReference>
<evidence type="ECO:0000256" key="3">
    <source>
        <dbReference type="ARBA" id="ARBA00023242"/>
    </source>
</evidence>
<evidence type="ECO:0000256" key="1">
    <source>
        <dbReference type="ARBA" id="ARBA00004123"/>
    </source>
</evidence>
<evidence type="ECO:0000313" key="6">
    <source>
        <dbReference type="Proteomes" id="UP000786811"/>
    </source>
</evidence>
<dbReference type="InterPro" id="IPR016024">
    <property type="entry name" value="ARM-type_fold"/>
</dbReference>
<accession>A0A8J2HEY3</accession>
<evidence type="ECO:0000256" key="2">
    <source>
        <dbReference type="ARBA" id="ARBA00006427"/>
    </source>
</evidence>
<name>A0A8J2HEY3_COTCN</name>
<feature type="domain" description="Pre-rRNA-processing protein Ipi1 N-terminal" evidence="4">
    <location>
        <begin position="142"/>
        <end position="233"/>
    </location>
</feature>
<dbReference type="PANTHER" id="PTHR16056:SF2">
    <property type="entry name" value="TESTIS-EXPRESSED PROTEIN 10"/>
    <property type="match status" value="1"/>
</dbReference>
<dbReference type="InterPro" id="IPR011989">
    <property type="entry name" value="ARM-like"/>
</dbReference>
<comment type="similarity">
    <text evidence="2">Belongs to the IPI1/TEX10 family.</text>
</comment>
<gene>
    <name evidence="5" type="ORF">HICCMSTLAB_LOCUS6314</name>
</gene>
<dbReference type="Gene3D" id="1.25.10.10">
    <property type="entry name" value="Leucine-rich Repeat Variant"/>
    <property type="match status" value="1"/>
</dbReference>
<dbReference type="SUPFAM" id="SSF48371">
    <property type="entry name" value="ARM repeat"/>
    <property type="match status" value="1"/>
</dbReference>
<comment type="subcellular location">
    <subcellularLocation>
        <location evidence="1">Nucleus</location>
    </subcellularLocation>
</comment>
<proteinExistence type="inferred from homology"/>
<keyword evidence="6" id="KW-1185">Reference proteome</keyword>
<evidence type="ECO:0000259" key="4">
    <source>
        <dbReference type="Pfam" id="PF12333"/>
    </source>
</evidence>
<protein>
    <submittedName>
        <fullName evidence="5">Similar to tex10: Testis-expressed protein 10 homolog (Danio rerio)</fullName>
    </submittedName>
</protein>
<dbReference type="Proteomes" id="UP000786811">
    <property type="component" value="Unassembled WGS sequence"/>
</dbReference>
<dbReference type="OrthoDB" id="361362at2759"/>
<organism evidence="5 6">
    <name type="scientific">Cotesia congregata</name>
    <name type="common">Parasitoid wasp</name>
    <name type="synonym">Apanteles congregatus</name>
    <dbReference type="NCBI Taxonomy" id="51543"/>
    <lineage>
        <taxon>Eukaryota</taxon>
        <taxon>Metazoa</taxon>
        <taxon>Ecdysozoa</taxon>
        <taxon>Arthropoda</taxon>
        <taxon>Hexapoda</taxon>
        <taxon>Insecta</taxon>
        <taxon>Pterygota</taxon>
        <taxon>Neoptera</taxon>
        <taxon>Endopterygota</taxon>
        <taxon>Hymenoptera</taxon>
        <taxon>Apocrita</taxon>
        <taxon>Ichneumonoidea</taxon>
        <taxon>Braconidae</taxon>
        <taxon>Microgastrinae</taxon>
        <taxon>Cotesia</taxon>
    </lineage>
</organism>
<sequence length="622" mass="72284">MGKNNRHKKNIKSEKSKVKLKQAKAKLLPKGQNITDTTFKVKKIVIREQLKEHDQSEILSRRKLNVKDLLTRFHHHNSSVRQEAIKELDDILKNHPSEILNSNLSTILQGLGALVLDREQDIRRDTLKTISLILGSIKPEYLAPFSGTLISYLCCAMTHITPAIKEDSLNFLDIIVEKSCHLIAKNSQKILSLFLDFISKNQTQSNRQLSTTLSSKLTTVKWRNKVFDRLSSIFSTIINDIRLRYYSQEDSMEEKKINIQEKTFYLPLYKNDTKLFHINFDNNCNDLISKKYNSEFYEFIKYIDVLMPLIFESWVEVRPQETSGENSSLISNDTKDFLTSITSIMQLIIQFIDIVKPKIDDANIALDFCNKYKNNISKYFMNSFPYSFKAVQIVADKKTAATKRQNDFESAVINTRNRNCLEQNLALSYIYMWIVSYSQTNRLNEISKQNCQKIVQFVNDSLNYWYNDPSIVSQLIKLVRLILINCSKILYKSGVNLESTVRAIIATSLKDSTLLVNIKLFKIFGDILLDQQNEINHDSNFIQFIKSLPDMLLKESIHDDIIKMINQVVLKYRQWVRVGLENNHTSILDNAKKIQIIGADNEKDSRLMICNLFYFMDGQLYY</sequence>
<comment type="caution">
    <text evidence="5">The sequence shown here is derived from an EMBL/GenBank/DDBJ whole genome shotgun (WGS) entry which is preliminary data.</text>
</comment>